<dbReference type="EMBL" id="JALNTG010000020">
    <property type="protein sequence ID" value="MDD9319972.1"/>
    <property type="molecule type" value="Genomic_DNA"/>
</dbReference>
<sequence length="184" mass="20441">MPRVASIIPPDSKGSLTLSNGTQVLLDNGEYLQHVNKITLVAEPGQPWKAIIEVHPTNQEQIDALLSDLKVTKRNDAFNRLHEIQEAMQKLQDEKAFLEHEYGSPKTGVWTDGVDYVPKEGTWVLKDNETIIALSVENNGVLEKLHERLNGAKTEIPPATKKVKDIHGVVHSQPDLKGGQDESK</sequence>
<evidence type="ECO:0000313" key="2">
    <source>
        <dbReference type="EMBL" id="MDD9319972.1"/>
    </source>
</evidence>
<dbReference type="AlphaFoldDB" id="A0AB35JX85"/>
<comment type="caution">
    <text evidence="2">The sequence shown here is derived from an EMBL/GenBank/DDBJ whole genome shotgun (WGS) entry which is preliminary data.</text>
</comment>
<protein>
    <submittedName>
        <fullName evidence="2">Uncharacterized protein</fullName>
    </submittedName>
</protein>
<feature type="coiled-coil region" evidence="1">
    <location>
        <begin position="74"/>
        <end position="101"/>
    </location>
</feature>
<proteinExistence type="predicted"/>
<name>A0AB35JX85_9GAMM</name>
<dbReference type="RefSeq" id="WP_274578979.1">
    <property type="nucleotide sequence ID" value="NZ_JALNTG010000020.1"/>
</dbReference>
<keyword evidence="1" id="KW-0175">Coiled coil</keyword>
<organism evidence="2 3">
    <name type="scientific">Acinetobacter lactucae</name>
    <dbReference type="NCBI Taxonomy" id="1785128"/>
    <lineage>
        <taxon>Bacteria</taxon>
        <taxon>Pseudomonadati</taxon>
        <taxon>Pseudomonadota</taxon>
        <taxon>Gammaproteobacteria</taxon>
        <taxon>Moraxellales</taxon>
        <taxon>Moraxellaceae</taxon>
        <taxon>Acinetobacter</taxon>
        <taxon>Acinetobacter calcoaceticus/baumannii complex</taxon>
    </lineage>
</organism>
<reference evidence="2" key="1">
    <citation type="submission" date="2022-12" db="EMBL/GenBank/DDBJ databases">
        <title>Acinetobacter lactucae: Emerging opportunistic pathogenic species of genus Acinetobacter isolated from immunocompromised patients in clinical settings of India.</title>
        <authorList>
            <person name="Amar A.K."/>
            <person name="Sawant A.R."/>
            <person name="Meera M."/>
            <person name="Tomar A."/>
            <person name="Sistla S."/>
            <person name="Prashanth K."/>
        </authorList>
    </citation>
    <scope>NUCLEOTIDE SEQUENCE</scope>
    <source>
        <strain evidence="2">PKAL1828C</strain>
    </source>
</reference>
<accession>A0AB35JX85</accession>
<dbReference type="Proteomes" id="UP001150055">
    <property type="component" value="Unassembled WGS sequence"/>
</dbReference>
<evidence type="ECO:0000313" key="3">
    <source>
        <dbReference type="Proteomes" id="UP001150055"/>
    </source>
</evidence>
<gene>
    <name evidence="2" type="ORF">M0O54_07515</name>
</gene>
<evidence type="ECO:0000256" key="1">
    <source>
        <dbReference type="SAM" id="Coils"/>
    </source>
</evidence>